<proteinExistence type="predicted"/>
<comment type="caution">
    <text evidence="1">The sequence shown here is derived from an EMBL/GenBank/DDBJ whole genome shotgun (WGS) entry which is preliminary data.</text>
</comment>
<dbReference type="AlphaFoldDB" id="A0A9P5NXT9"/>
<evidence type="ECO:0000313" key="1">
    <source>
        <dbReference type="EMBL" id="KAF8912165.1"/>
    </source>
</evidence>
<reference evidence="1" key="1">
    <citation type="submission" date="2020-11" db="EMBL/GenBank/DDBJ databases">
        <authorList>
            <consortium name="DOE Joint Genome Institute"/>
            <person name="Ahrendt S."/>
            <person name="Riley R."/>
            <person name="Andreopoulos W."/>
            <person name="LaButti K."/>
            <person name="Pangilinan J."/>
            <person name="Ruiz-duenas F.J."/>
            <person name="Barrasa J.M."/>
            <person name="Sanchez-Garcia M."/>
            <person name="Camarero S."/>
            <person name="Miyauchi S."/>
            <person name="Serrano A."/>
            <person name="Linde D."/>
            <person name="Babiker R."/>
            <person name="Drula E."/>
            <person name="Ayuso-Fernandez I."/>
            <person name="Pacheco R."/>
            <person name="Padilla G."/>
            <person name="Ferreira P."/>
            <person name="Barriuso J."/>
            <person name="Kellner H."/>
            <person name="Castanera R."/>
            <person name="Alfaro M."/>
            <person name="Ramirez L."/>
            <person name="Pisabarro A.G."/>
            <person name="Kuo A."/>
            <person name="Tritt A."/>
            <person name="Lipzen A."/>
            <person name="He G."/>
            <person name="Yan M."/>
            <person name="Ng V."/>
            <person name="Cullen D."/>
            <person name="Martin F."/>
            <person name="Rosso M.-N."/>
            <person name="Henrissat B."/>
            <person name="Hibbett D."/>
            <person name="Martinez A.T."/>
            <person name="Grigoriev I.V."/>
        </authorList>
    </citation>
    <scope>NUCLEOTIDE SEQUENCE</scope>
    <source>
        <strain evidence="1">AH 44721</strain>
    </source>
</reference>
<accession>A0A9P5NXT9</accession>
<organism evidence="1 2">
    <name type="scientific">Gymnopilus junonius</name>
    <name type="common">Spectacular rustgill mushroom</name>
    <name type="synonym">Gymnopilus spectabilis subsp. junonius</name>
    <dbReference type="NCBI Taxonomy" id="109634"/>
    <lineage>
        <taxon>Eukaryota</taxon>
        <taxon>Fungi</taxon>
        <taxon>Dikarya</taxon>
        <taxon>Basidiomycota</taxon>
        <taxon>Agaricomycotina</taxon>
        <taxon>Agaricomycetes</taxon>
        <taxon>Agaricomycetidae</taxon>
        <taxon>Agaricales</taxon>
        <taxon>Agaricineae</taxon>
        <taxon>Hymenogastraceae</taxon>
        <taxon>Gymnopilus</taxon>
    </lineage>
</organism>
<name>A0A9P5NXT9_GYMJU</name>
<evidence type="ECO:0000313" key="2">
    <source>
        <dbReference type="Proteomes" id="UP000724874"/>
    </source>
</evidence>
<keyword evidence="2" id="KW-1185">Reference proteome</keyword>
<gene>
    <name evidence="1" type="ORF">CPB84DRAFT_1761457</name>
</gene>
<dbReference type="EMBL" id="JADNYJ010000003">
    <property type="protein sequence ID" value="KAF8912165.1"/>
    <property type="molecule type" value="Genomic_DNA"/>
</dbReference>
<dbReference type="Proteomes" id="UP000724874">
    <property type="component" value="Unassembled WGS sequence"/>
</dbReference>
<sequence>MSSGFLWIKFGIQLLKIELIGLAWPGRTIEDIARMLGLGIPLFLGWAGHSLAL</sequence>
<protein>
    <submittedName>
        <fullName evidence="1">Uncharacterized protein</fullName>
    </submittedName>
</protein>